<dbReference type="EMBL" id="JAGFBS010000023">
    <property type="protein sequence ID" value="KAG6373240.1"/>
    <property type="molecule type" value="Genomic_DNA"/>
</dbReference>
<proteinExistence type="predicted"/>
<evidence type="ECO:0000313" key="3">
    <source>
        <dbReference type="Proteomes" id="UP000683000"/>
    </source>
</evidence>
<accession>A0A8I2YJG6</accession>
<feature type="signal peptide" evidence="1">
    <location>
        <begin position="1"/>
        <end position="21"/>
    </location>
</feature>
<comment type="caution">
    <text evidence="2">The sequence shown here is derived from an EMBL/GenBank/DDBJ whole genome shotgun (WGS) entry which is preliminary data.</text>
</comment>
<keyword evidence="1" id="KW-0732">Signal</keyword>
<sequence>MSSIVLCLLITIIFSLPRVWGISSQVFNIVSNATCLEPDYAWMNNTEHQTPCLAVAYVIAACVGDSKSFRFRYLLETLKLLHKTGQLGHSLLYLLGTRMIRQMARRPHLVTGMTHLSSSISACRRVWCQQFLVLLQSHDGLYSLPEPGVRDRSQDVGALSATYVGVLMIVFQMALILSKLSIELQGRVSIRRAPPCLGSFADPANQSVPTGLRLGE</sequence>
<feature type="chain" id="PRO_5034964608" evidence="1">
    <location>
        <begin position="22"/>
        <end position="216"/>
    </location>
</feature>
<reference evidence="2" key="1">
    <citation type="submission" date="2021-03" db="EMBL/GenBank/DDBJ databases">
        <title>Evolutionary innovations through gain and loss of genes in the ectomycorrhizal Boletales.</title>
        <authorList>
            <person name="Wu G."/>
            <person name="Miyauchi S."/>
            <person name="Morin E."/>
            <person name="Yang Z.-L."/>
            <person name="Xu J."/>
            <person name="Martin F.M."/>
        </authorList>
    </citation>
    <scope>NUCLEOTIDE SEQUENCE</scope>
    <source>
        <strain evidence="2">BR01</strain>
    </source>
</reference>
<dbReference type="OrthoDB" id="2796893at2759"/>
<evidence type="ECO:0000256" key="1">
    <source>
        <dbReference type="SAM" id="SignalP"/>
    </source>
</evidence>
<dbReference type="AlphaFoldDB" id="A0A8I2YJG6"/>
<name>A0A8I2YJG6_9AGAM</name>
<evidence type="ECO:0000313" key="2">
    <source>
        <dbReference type="EMBL" id="KAG6373240.1"/>
    </source>
</evidence>
<protein>
    <submittedName>
        <fullName evidence="2">Uncharacterized protein</fullName>
    </submittedName>
</protein>
<dbReference type="Proteomes" id="UP000683000">
    <property type="component" value="Unassembled WGS sequence"/>
</dbReference>
<keyword evidence="3" id="KW-1185">Reference proteome</keyword>
<gene>
    <name evidence="2" type="ORF">JVT61DRAFT_6866</name>
</gene>
<organism evidence="2 3">
    <name type="scientific">Boletus reticuloceps</name>
    <dbReference type="NCBI Taxonomy" id="495285"/>
    <lineage>
        <taxon>Eukaryota</taxon>
        <taxon>Fungi</taxon>
        <taxon>Dikarya</taxon>
        <taxon>Basidiomycota</taxon>
        <taxon>Agaricomycotina</taxon>
        <taxon>Agaricomycetes</taxon>
        <taxon>Agaricomycetidae</taxon>
        <taxon>Boletales</taxon>
        <taxon>Boletineae</taxon>
        <taxon>Boletaceae</taxon>
        <taxon>Boletoideae</taxon>
        <taxon>Boletus</taxon>
    </lineage>
</organism>